<dbReference type="SUPFAM" id="SSF53187">
    <property type="entry name" value="Zn-dependent exopeptidases"/>
    <property type="match status" value="1"/>
</dbReference>
<dbReference type="GO" id="GO:0008233">
    <property type="term" value="F:peptidase activity"/>
    <property type="evidence" value="ECO:0007669"/>
    <property type="project" value="UniProtKB-KW"/>
</dbReference>
<organism evidence="7 8">
    <name type="scientific">Candidatus Olsenella excrementavium</name>
    <dbReference type="NCBI Taxonomy" id="2838709"/>
    <lineage>
        <taxon>Bacteria</taxon>
        <taxon>Bacillati</taxon>
        <taxon>Actinomycetota</taxon>
        <taxon>Coriobacteriia</taxon>
        <taxon>Coriobacteriales</taxon>
        <taxon>Atopobiaceae</taxon>
        <taxon>Olsenella</taxon>
    </lineage>
</organism>
<keyword evidence="4" id="KW-0378">Hydrolase</keyword>
<sequence length="461" mass="49580">MDPYAHFAHEDDYPDLDLDAAAGRLSAALALRTVHAGPDTTDFTPFDALYELIRESYPRVAELGTAERIGHSILITIPGADPALPAALLLAHQDVVDVVPGTEGEWVHDPFGGHVDDEWVWGRGALDIKEMLMGELEAVELLLSRHGRPRRTVILAFGEDEETSSRGATAIASELSRRGVRAAFSLDEGVTTFMDAGAYGAPGTTLIDVCLSQKGYLDVRLISHGSGGHSSNPFGGTSLERLCLALARLAETRPSPRLTPVVAQTFGILAPYVSEGPFQTLVSDVDANAGRIAREAAQVRTLYPLVCTTMAVDQIEGSASAPNVMPADASATVNFRLLPGTTADDVVRWVRDTVGGDIEVEILHHTPAGRLDRASGLGYDELVEVLRRYHPGTLVVPSIVCGGTDSVRYEGVCDKLLRVTPFRPAPEELSRGLHGVNERISRRTYAQGIRVIAALLERTVL</sequence>
<evidence type="ECO:0000313" key="7">
    <source>
        <dbReference type="EMBL" id="HIY80282.1"/>
    </source>
</evidence>
<dbReference type="InterPro" id="IPR047177">
    <property type="entry name" value="Pept_M20A"/>
</dbReference>
<reference evidence="7" key="2">
    <citation type="submission" date="2021-04" db="EMBL/GenBank/DDBJ databases">
        <authorList>
            <person name="Gilroy R."/>
        </authorList>
    </citation>
    <scope>NUCLEOTIDE SEQUENCE</scope>
    <source>
        <strain evidence="7">ChiHjej10B9-743</strain>
    </source>
</reference>
<dbReference type="SUPFAM" id="SSF55031">
    <property type="entry name" value="Bacterial exopeptidase dimerisation domain"/>
    <property type="match status" value="1"/>
</dbReference>
<evidence type="ECO:0000256" key="2">
    <source>
        <dbReference type="ARBA" id="ARBA00022670"/>
    </source>
</evidence>
<dbReference type="Gene3D" id="1.10.150.900">
    <property type="match status" value="1"/>
</dbReference>
<name>A0A9D2CIN0_9ACTN</name>
<dbReference type="InterPro" id="IPR002933">
    <property type="entry name" value="Peptidase_M20"/>
</dbReference>
<dbReference type="Pfam" id="PF07687">
    <property type="entry name" value="M20_dimer"/>
    <property type="match status" value="1"/>
</dbReference>
<reference evidence="7" key="1">
    <citation type="journal article" date="2021" name="PeerJ">
        <title>Extensive microbial diversity within the chicken gut microbiome revealed by metagenomics and culture.</title>
        <authorList>
            <person name="Gilroy R."/>
            <person name="Ravi A."/>
            <person name="Getino M."/>
            <person name="Pursley I."/>
            <person name="Horton D.L."/>
            <person name="Alikhan N.F."/>
            <person name="Baker D."/>
            <person name="Gharbi K."/>
            <person name="Hall N."/>
            <person name="Watson M."/>
            <person name="Adriaenssens E.M."/>
            <person name="Foster-Nyarko E."/>
            <person name="Jarju S."/>
            <person name="Secka A."/>
            <person name="Antonio M."/>
            <person name="Oren A."/>
            <person name="Chaudhuri R.R."/>
            <person name="La Ragione R."/>
            <person name="Hildebrand F."/>
            <person name="Pallen M.J."/>
        </authorList>
    </citation>
    <scope>NUCLEOTIDE SEQUENCE</scope>
    <source>
        <strain evidence="7">ChiHjej10B9-743</strain>
    </source>
</reference>
<gene>
    <name evidence="7" type="ORF">IAA42_07605</name>
</gene>
<keyword evidence="5" id="KW-0862">Zinc</keyword>
<evidence type="ECO:0000313" key="8">
    <source>
        <dbReference type="Proteomes" id="UP000824133"/>
    </source>
</evidence>
<dbReference type="EMBL" id="DXCP01000056">
    <property type="protein sequence ID" value="HIY80282.1"/>
    <property type="molecule type" value="Genomic_DNA"/>
</dbReference>
<proteinExistence type="inferred from homology"/>
<comment type="caution">
    <text evidence="7">The sequence shown here is derived from an EMBL/GenBank/DDBJ whole genome shotgun (WGS) entry which is preliminary data.</text>
</comment>
<dbReference type="GO" id="GO:0006508">
    <property type="term" value="P:proteolysis"/>
    <property type="evidence" value="ECO:0007669"/>
    <property type="project" value="UniProtKB-KW"/>
</dbReference>
<dbReference type="PANTHER" id="PTHR45962">
    <property type="entry name" value="N-FATTY-ACYL-AMINO ACID SYNTHASE/HYDROLASE PM20D1"/>
    <property type="match status" value="1"/>
</dbReference>
<evidence type="ECO:0000259" key="6">
    <source>
        <dbReference type="Pfam" id="PF07687"/>
    </source>
</evidence>
<dbReference type="AlphaFoldDB" id="A0A9D2CIN0"/>
<dbReference type="InterPro" id="IPR011650">
    <property type="entry name" value="Peptidase_M20_dimer"/>
</dbReference>
<keyword evidence="2" id="KW-0645">Protease</keyword>
<evidence type="ECO:0000256" key="4">
    <source>
        <dbReference type="ARBA" id="ARBA00022801"/>
    </source>
</evidence>
<keyword evidence="3" id="KW-0479">Metal-binding</keyword>
<comment type="similarity">
    <text evidence="1">Belongs to the peptidase M20A family.</text>
</comment>
<dbReference type="Gene3D" id="3.30.70.360">
    <property type="match status" value="1"/>
</dbReference>
<dbReference type="Pfam" id="PF01546">
    <property type="entry name" value="Peptidase_M20"/>
    <property type="match status" value="1"/>
</dbReference>
<dbReference type="GO" id="GO:0046872">
    <property type="term" value="F:metal ion binding"/>
    <property type="evidence" value="ECO:0007669"/>
    <property type="project" value="UniProtKB-KW"/>
</dbReference>
<accession>A0A9D2CIN0</accession>
<evidence type="ECO:0000256" key="3">
    <source>
        <dbReference type="ARBA" id="ARBA00022723"/>
    </source>
</evidence>
<evidence type="ECO:0000256" key="1">
    <source>
        <dbReference type="ARBA" id="ARBA00006247"/>
    </source>
</evidence>
<protein>
    <submittedName>
        <fullName evidence="7">M20/M25/M40 family metallo-hydrolase</fullName>
    </submittedName>
</protein>
<dbReference type="InterPro" id="IPR036264">
    <property type="entry name" value="Bact_exopeptidase_dim_dom"/>
</dbReference>
<dbReference type="Gene3D" id="3.40.630.10">
    <property type="entry name" value="Zn peptidases"/>
    <property type="match status" value="1"/>
</dbReference>
<dbReference type="PANTHER" id="PTHR45962:SF1">
    <property type="entry name" value="N-FATTY-ACYL-AMINO ACID SYNTHASE_HYDROLASE PM20D1"/>
    <property type="match status" value="1"/>
</dbReference>
<evidence type="ECO:0000256" key="5">
    <source>
        <dbReference type="ARBA" id="ARBA00022833"/>
    </source>
</evidence>
<dbReference type="Proteomes" id="UP000824133">
    <property type="component" value="Unassembled WGS sequence"/>
</dbReference>
<feature type="domain" description="Peptidase M20 dimerisation" evidence="6">
    <location>
        <begin position="212"/>
        <end position="353"/>
    </location>
</feature>